<keyword evidence="3" id="KW-1185">Reference proteome</keyword>
<dbReference type="STRING" id="426128.SAMN05660297_03594"/>
<feature type="chain" id="PRO_5011675260" evidence="1">
    <location>
        <begin position="22"/>
        <end position="226"/>
    </location>
</feature>
<keyword evidence="1" id="KW-0732">Signal</keyword>
<sequence>MKKIFLLIMVMVMLFTLVACGGPDNSKNNALMQAKVDEADKLADDLFNLYKDNGLLEGEYAAEFQAIVDAVTASINDIKTTHQDFLDQGGYTDKDTVELAEVMNTLIAATKEAIAETKAELKAEEDAVALTGKAVGILALTEMHDELVDIVNETSYTAFVNGWENDEELNSELEAVLEFLEIVSGDLTIPDSMDEEYIDMLITMIDELITVWHEYLIIVSEPYTTN</sequence>
<gene>
    <name evidence="2" type="ORF">SAMN05660297_03594</name>
</gene>
<evidence type="ECO:0000313" key="2">
    <source>
        <dbReference type="EMBL" id="SET81506.1"/>
    </source>
</evidence>
<feature type="signal peptide" evidence="1">
    <location>
        <begin position="1"/>
        <end position="21"/>
    </location>
</feature>
<dbReference type="EMBL" id="FOHU01000039">
    <property type="protein sequence ID" value="SET81506.1"/>
    <property type="molecule type" value="Genomic_DNA"/>
</dbReference>
<dbReference type="AlphaFoldDB" id="A0A1I0HES1"/>
<evidence type="ECO:0000313" key="3">
    <source>
        <dbReference type="Proteomes" id="UP000199568"/>
    </source>
</evidence>
<proteinExistence type="predicted"/>
<organism evidence="2 3">
    <name type="scientific">Natronincola peptidivorans</name>
    <dbReference type="NCBI Taxonomy" id="426128"/>
    <lineage>
        <taxon>Bacteria</taxon>
        <taxon>Bacillati</taxon>
        <taxon>Bacillota</taxon>
        <taxon>Clostridia</taxon>
        <taxon>Peptostreptococcales</taxon>
        <taxon>Natronincolaceae</taxon>
        <taxon>Natronincola</taxon>
    </lineage>
</organism>
<protein>
    <submittedName>
        <fullName evidence="2">Uncharacterized protein</fullName>
    </submittedName>
</protein>
<name>A0A1I0HES1_9FIRM</name>
<dbReference type="PROSITE" id="PS51257">
    <property type="entry name" value="PROKAR_LIPOPROTEIN"/>
    <property type="match status" value="1"/>
</dbReference>
<accession>A0A1I0HES1</accession>
<reference evidence="2 3" key="1">
    <citation type="submission" date="2016-10" db="EMBL/GenBank/DDBJ databases">
        <authorList>
            <person name="de Groot N.N."/>
        </authorList>
    </citation>
    <scope>NUCLEOTIDE SEQUENCE [LARGE SCALE GENOMIC DNA]</scope>
    <source>
        <strain evidence="2 3">DSM 18979</strain>
    </source>
</reference>
<evidence type="ECO:0000256" key="1">
    <source>
        <dbReference type="SAM" id="SignalP"/>
    </source>
</evidence>
<dbReference type="Proteomes" id="UP000199568">
    <property type="component" value="Unassembled WGS sequence"/>
</dbReference>